<sequence>MTNISGHWFNYRVWAADRYLVWIAHGGLIAAFALVFALVLK</sequence>
<name>A0A1T5H8Z2_9HYPH</name>
<evidence type="ECO:0000313" key="3">
    <source>
        <dbReference type="Proteomes" id="UP000190130"/>
    </source>
</evidence>
<keyword evidence="1" id="KW-1133">Transmembrane helix</keyword>
<evidence type="ECO:0000313" key="2">
    <source>
        <dbReference type="EMBL" id="SKC17156.1"/>
    </source>
</evidence>
<dbReference type="Proteomes" id="UP000190130">
    <property type="component" value="Unassembled WGS sequence"/>
</dbReference>
<protein>
    <submittedName>
        <fullName evidence="2">Uncharacterized protein</fullName>
    </submittedName>
</protein>
<accession>A0A1T5H8Z2</accession>
<keyword evidence="1" id="KW-0812">Transmembrane</keyword>
<proteinExistence type="predicted"/>
<keyword evidence="1" id="KW-0472">Membrane</keyword>
<gene>
    <name evidence="2" type="ORF">SAMN05660750_05029</name>
</gene>
<dbReference type="EMBL" id="FUYX01000025">
    <property type="protein sequence ID" value="SKC17156.1"/>
    <property type="molecule type" value="Genomic_DNA"/>
</dbReference>
<feature type="transmembrane region" description="Helical" evidence="1">
    <location>
        <begin position="20"/>
        <end position="40"/>
    </location>
</feature>
<evidence type="ECO:0000256" key="1">
    <source>
        <dbReference type="SAM" id="Phobius"/>
    </source>
</evidence>
<dbReference type="RefSeq" id="WP_280174414.1">
    <property type="nucleotide sequence ID" value="NZ_FUYX01000025.1"/>
</dbReference>
<organism evidence="2 3">
    <name type="scientific">Bosea thiooxidans</name>
    <dbReference type="NCBI Taxonomy" id="53254"/>
    <lineage>
        <taxon>Bacteria</taxon>
        <taxon>Pseudomonadati</taxon>
        <taxon>Pseudomonadota</taxon>
        <taxon>Alphaproteobacteria</taxon>
        <taxon>Hyphomicrobiales</taxon>
        <taxon>Boseaceae</taxon>
        <taxon>Bosea</taxon>
    </lineage>
</organism>
<reference evidence="2 3" key="1">
    <citation type="submission" date="2017-02" db="EMBL/GenBank/DDBJ databases">
        <authorList>
            <person name="Peterson S.W."/>
        </authorList>
    </citation>
    <scope>NUCLEOTIDE SEQUENCE [LARGE SCALE GENOMIC DNA]</scope>
    <source>
        <strain evidence="2 3">DSM 9653</strain>
    </source>
</reference>
<dbReference type="AlphaFoldDB" id="A0A1T5H8Z2"/>